<evidence type="ECO:0000256" key="1">
    <source>
        <dbReference type="SAM" id="MobiDB-lite"/>
    </source>
</evidence>
<gene>
    <name evidence="2" type="ORF">KUDE01_029389</name>
</gene>
<proteinExistence type="predicted"/>
<dbReference type="EMBL" id="JASDAP010000020">
    <property type="protein sequence ID" value="KAK1885668.1"/>
    <property type="molecule type" value="Genomic_DNA"/>
</dbReference>
<feature type="non-terminal residue" evidence="2">
    <location>
        <position position="86"/>
    </location>
</feature>
<evidence type="ECO:0000313" key="3">
    <source>
        <dbReference type="Proteomes" id="UP001228049"/>
    </source>
</evidence>
<protein>
    <submittedName>
        <fullName evidence="2">Olfactomedin-4</fullName>
    </submittedName>
</protein>
<dbReference type="Proteomes" id="UP001228049">
    <property type="component" value="Unassembled WGS sequence"/>
</dbReference>
<feature type="region of interest" description="Disordered" evidence="1">
    <location>
        <begin position="35"/>
        <end position="86"/>
    </location>
</feature>
<feature type="non-terminal residue" evidence="2">
    <location>
        <position position="1"/>
    </location>
</feature>
<dbReference type="AlphaFoldDB" id="A0AAD9BPA8"/>
<organism evidence="2 3">
    <name type="scientific">Dissostichus eleginoides</name>
    <name type="common">Patagonian toothfish</name>
    <name type="synonym">Dissostichus amissus</name>
    <dbReference type="NCBI Taxonomy" id="100907"/>
    <lineage>
        <taxon>Eukaryota</taxon>
        <taxon>Metazoa</taxon>
        <taxon>Chordata</taxon>
        <taxon>Craniata</taxon>
        <taxon>Vertebrata</taxon>
        <taxon>Euteleostomi</taxon>
        <taxon>Actinopterygii</taxon>
        <taxon>Neopterygii</taxon>
        <taxon>Teleostei</taxon>
        <taxon>Neoteleostei</taxon>
        <taxon>Acanthomorphata</taxon>
        <taxon>Eupercaria</taxon>
        <taxon>Perciformes</taxon>
        <taxon>Notothenioidei</taxon>
        <taxon>Nototheniidae</taxon>
        <taxon>Dissostichus</taxon>
    </lineage>
</organism>
<comment type="caution">
    <text evidence="2">The sequence shown here is derived from an EMBL/GenBank/DDBJ whole genome shotgun (WGS) entry which is preliminary data.</text>
</comment>
<keyword evidence="3" id="KW-1185">Reference proteome</keyword>
<feature type="compositionally biased region" description="Polar residues" evidence="1">
    <location>
        <begin position="76"/>
        <end position="86"/>
    </location>
</feature>
<name>A0AAD9BPA8_DISEL</name>
<accession>A0AAD9BPA8</accession>
<reference evidence="2" key="1">
    <citation type="submission" date="2023-04" db="EMBL/GenBank/DDBJ databases">
        <title>Chromosome-level genome of Chaenocephalus aceratus.</title>
        <authorList>
            <person name="Park H."/>
        </authorList>
    </citation>
    <scope>NUCLEOTIDE SEQUENCE</scope>
    <source>
        <strain evidence="2">DE</strain>
        <tissue evidence="2">Muscle</tissue>
    </source>
</reference>
<evidence type="ECO:0000313" key="2">
    <source>
        <dbReference type="EMBL" id="KAK1885668.1"/>
    </source>
</evidence>
<sequence>CSPEEPPAMAAVVVMVLKQLCLGRTAERIVMRADQEVASGTSLPTNQNSSMKTPPTAPPPSRLTKPPSAHRGCTGGQLTLPRQTAK</sequence>
<feature type="compositionally biased region" description="Polar residues" evidence="1">
    <location>
        <begin position="38"/>
        <end position="53"/>
    </location>
</feature>